<feature type="region of interest" description="Disordered" evidence="1">
    <location>
        <begin position="220"/>
        <end position="239"/>
    </location>
</feature>
<feature type="region of interest" description="Disordered" evidence="1">
    <location>
        <begin position="153"/>
        <end position="176"/>
    </location>
</feature>
<organism evidence="4">
    <name type="scientific">freshwater metagenome</name>
    <dbReference type="NCBI Taxonomy" id="449393"/>
    <lineage>
        <taxon>unclassified sequences</taxon>
        <taxon>metagenomes</taxon>
        <taxon>ecological metagenomes</taxon>
    </lineage>
</organism>
<keyword evidence="2" id="KW-0472">Membrane</keyword>
<dbReference type="InterPro" id="IPR049304">
    <property type="entry name" value="Gly_rich_dom"/>
</dbReference>
<feature type="region of interest" description="Disordered" evidence="1">
    <location>
        <begin position="258"/>
        <end position="305"/>
    </location>
</feature>
<name>A0A6J6DZG4_9ZZZZ</name>
<sequence length="673" mass="64684">MVRRSLMSISICTLVGSAFVAAPTAVAAPQGSCTAGNYIETSVGSDTVGSFGAPAGASSTGCQWTVPSGVTSVRVLVVAGGGGGGGNLTSGGGGGGGVLHEVGYAVTPGDSVNVTIGKGGAAGSNAWNLPNNFNNGANGDNSVFGSLTAIGGGGGGGGGTNSQRGNPGSAGGSGGGGGRCWVHCNTSFVTSNGNKRLGGAATSGQGNNGGDAPFMSGAGGGGAGAAGSPSTGSAAGNGGDGVSIDISGAGTYFGGGGGGGTENTSTRASGGLGGGGLGAANGNEDGGAGTNARGGGGGGARTGSGATGGSGVVIIRWGSAPVAPSISLSSSSGFALTNSAVGSLYTISNTGGAVTSYSIAPALPAGLSFSTVTGLISGTPTALSTARNYTVTARRVDANNGASSSDSAVFNLEVGNVAPTTTTTTAPPATTIAPVVNSAPASDSTTADVNTNIVATPQTSRQNSTVTTVVSPAIVATTVPPTTTTTTTIPAPTAPELSSGEVGALVDGEEVDTTLTRSNNALVVSGAGIEASVYGMSPEGARIDLDADGLLRLDTQDQVVVEAEGYEAGNVVDVWMYSTPTRLGQLTVDTTGAIKGSFLLPDSLESGDHRVVLNGQNNRGQDVILGIGVSVGEVNQSSLASRLLIIIPVSFAILAALIIPTTLRRRREESRTN</sequence>
<feature type="compositionally biased region" description="Gly residues" evidence="1">
    <location>
        <begin position="270"/>
        <end position="305"/>
    </location>
</feature>
<feature type="domain" description="Glycine-rich" evidence="3">
    <location>
        <begin position="62"/>
        <end position="317"/>
    </location>
</feature>
<dbReference type="SUPFAM" id="SSF49313">
    <property type="entry name" value="Cadherin-like"/>
    <property type="match status" value="1"/>
</dbReference>
<reference evidence="4" key="1">
    <citation type="submission" date="2020-05" db="EMBL/GenBank/DDBJ databases">
        <authorList>
            <person name="Chiriac C."/>
            <person name="Salcher M."/>
            <person name="Ghai R."/>
            <person name="Kavagutti S V."/>
        </authorList>
    </citation>
    <scope>NUCLEOTIDE SEQUENCE</scope>
</reference>
<feature type="region of interest" description="Disordered" evidence="1">
    <location>
        <begin position="196"/>
        <end position="215"/>
    </location>
</feature>
<dbReference type="GO" id="GO:0016020">
    <property type="term" value="C:membrane"/>
    <property type="evidence" value="ECO:0007669"/>
    <property type="project" value="InterPro"/>
</dbReference>
<proteinExistence type="predicted"/>
<evidence type="ECO:0000256" key="1">
    <source>
        <dbReference type="SAM" id="MobiDB-lite"/>
    </source>
</evidence>
<protein>
    <submittedName>
        <fullName evidence="4">Unannotated protein</fullName>
    </submittedName>
</protein>
<dbReference type="GO" id="GO:0005509">
    <property type="term" value="F:calcium ion binding"/>
    <property type="evidence" value="ECO:0007669"/>
    <property type="project" value="InterPro"/>
</dbReference>
<dbReference type="Pfam" id="PF05345">
    <property type="entry name" value="He_PIG"/>
    <property type="match status" value="1"/>
</dbReference>
<feature type="transmembrane region" description="Helical" evidence="2">
    <location>
        <begin position="643"/>
        <end position="663"/>
    </location>
</feature>
<keyword evidence="2" id="KW-1133">Transmembrane helix</keyword>
<dbReference type="Gene3D" id="2.60.40.10">
    <property type="entry name" value="Immunoglobulins"/>
    <property type="match status" value="1"/>
</dbReference>
<gene>
    <name evidence="4" type="ORF">UFOPK1704_00354</name>
</gene>
<dbReference type="Pfam" id="PF21722">
    <property type="entry name" value="Gly_rich_2"/>
    <property type="match status" value="1"/>
</dbReference>
<dbReference type="InterPro" id="IPR013783">
    <property type="entry name" value="Ig-like_fold"/>
</dbReference>
<evidence type="ECO:0000313" key="4">
    <source>
        <dbReference type="EMBL" id="CAB4569491.1"/>
    </source>
</evidence>
<accession>A0A6J6DZG4</accession>
<dbReference type="EMBL" id="CAEZTQ010000048">
    <property type="protein sequence ID" value="CAB4569491.1"/>
    <property type="molecule type" value="Genomic_DNA"/>
</dbReference>
<dbReference type="AlphaFoldDB" id="A0A6J6DZG4"/>
<keyword evidence="2" id="KW-0812">Transmembrane</keyword>
<evidence type="ECO:0000256" key="2">
    <source>
        <dbReference type="SAM" id="Phobius"/>
    </source>
</evidence>
<evidence type="ECO:0000259" key="3">
    <source>
        <dbReference type="Pfam" id="PF21722"/>
    </source>
</evidence>
<dbReference type="InterPro" id="IPR015919">
    <property type="entry name" value="Cadherin-like_sf"/>
</dbReference>